<accession>A0AC61MV77</accession>
<reference evidence="1" key="1">
    <citation type="submission" date="2021-01" db="EMBL/GenBank/DDBJ databases">
        <title>Complete genome sequence of Clostridiales bacterium R-7.</title>
        <authorList>
            <person name="Mahoney-Kurpe S.C."/>
            <person name="Palevich N."/>
            <person name="Koike S."/>
            <person name="Moon C.D."/>
            <person name="Attwood G.T."/>
        </authorList>
    </citation>
    <scope>NUCLEOTIDE SEQUENCE</scope>
    <source>
        <strain evidence="1">R-7</strain>
    </source>
</reference>
<name>A0AC61MV77_9FIRM</name>
<evidence type="ECO:0000313" key="2">
    <source>
        <dbReference type="Proteomes" id="UP000682782"/>
    </source>
</evidence>
<proteinExistence type="predicted"/>
<organism evidence="1 2">
    <name type="scientific">Aristaeella hokkaidonensis</name>
    <dbReference type="NCBI Taxonomy" id="3046382"/>
    <lineage>
        <taxon>Bacteria</taxon>
        <taxon>Bacillati</taxon>
        <taxon>Bacillota</taxon>
        <taxon>Clostridia</taxon>
        <taxon>Eubacteriales</taxon>
        <taxon>Aristaeellaceae</taxon>
        <taxon>Aristaeella</taxon>
    </lineage>
</organism>
<sequence>MKKIHRIAAIALLIPLLFMSYAGGESIVSGIDIGSIYDSLVISFELEKYDDVISAYESNTALATYKDTDMYYRFSMAQSEIGRGNFEVAAYLFKGLSDFNNSALWYAYAMARLCEQKQHYDEAIEFYTTASSLPETDSISRMKDCLRKISAEEQQARYLDAVSIYENATQNKDSASLNLCLNIFSSMEEYKDAPIYAKKCRDLIAQLERTIVLNYHATVNGETISWTDTDEGKEYTVSVCESNSLDEILRFDCTNQSFELTDLIPGTNYTVTVMDSTNCDVLSNCSFSIPAADRMSRQDIRFRHISLVGIDKQVLEYSGESFEKLYNKKPALFISPEDYTISSLLLENTVFCFIVSMEYTGEKDTTISVMSVLRSENNGVKKTEENNLVINEKMFMITMDLDNLMQQFVNSPYNLKTDSYRYELYIDGQICAEYNFSIEGR</sequence>
<protein>
    <submittedName>
        <fullName evidence="1">Uncharacterized protein</fullName>
    </submittedName>
</protein>
<keyword evidence="2" id="KW-1185">Reference proteome</keyword>
<evidence type="ECO:0000313" key="1">
    <source>
        <dbReference type="EMBL" id="QUC66380.1"/>
    </source>
</evidence>
<dbReference type="EMBL" id="CP068393">
    <property type="protein sequence ID" value="QUC66380.1"/>
    <property type="molecule type" value="Genomic_DNA"/>
</dbReference>
<dbReference type="Proteomes" id="UP000682782">
    <property type="component" value="Chromosome"/>
</dbReference>
<gene>
    <name evidence="1" type="ORF">JYE49_10985</name>
</gene>